<accession>A0A4R2FCB8</accession>
<evidence type="ECO:0000313" key="8">
    <source>
        <dbReference type="EMBL" id="TCN86310.1"/>
    </source>
</evidence>
<keyword evidence="9" id="KW-1185">Reference proteome</keyword>
<dbReference type="Proteomes" id="UP000294832">
    <property type="component" value="Unassembled WGS sequence"/>
</dbReference>
<feature type="domain" description="ABC-2 type transporter transmembrane" evidence="7">
    <location>
        <begin position="18"/>
        <end position="361"/>
    </location>
</feature>
<comment type="subcellular location">
    <subcellularLocation>
        <location evidence="1">Cell membrane</location>
        <topology evidence="1">Multi-pass membrane protein</topology>
    </subcellularLocation>
</comment>
<dbReference type="InterPro" id="IPR051449">
    <property type="entry name" value="ABC-2_transporter_component"/>
</dbReference>
<evidence type="ECO:0000256" key="2">
    <source>
        <dbReference type="ARBA" id="ARBA00022475"/>
    </source>
</evidence>
<dbReference type="OrthoDB" id="9803577at2"/>
<organism evidence="8 9">
    <name type="scientific">Shewanella fodinae</name>
    <dbReference type="NCBI Taxonomy" id="552357"/>
    <lineage>
        <taxon>Bacteria</taxon>
        <taxon>Pseudomonadati</taxon>
        <taxon>Pseudomonadota</taxon>
        <taxon>Gammaproteobacteria</taxon>
        <taxon>Alteromonadales</taxon>
        <taxon>Shewanellaceae</taxon>
        <taxon>Shewanella</taxon>
    </lineage>
</organism>
<evidence type="ECO:0000256" key="5">
    <source>
        <dbReference type="ARBA" id="ARBA00023136"/>
    </source>
</evidence>
<evidence type="ECO:0000256" key="6">
    <source>
        <dbReference type="SAM" id="Phobius"/>
    </source>
</evidence>
<feature type="transmembrane region" description="Helical" evidence="6">
    <location>
        <begin position="229"/>
        <end position="253"/>
    </location>
</feature>
<evidence type="ECO:0000256" key="4">
    <source>
        <dbReference type="ARBA" id="ARBA00022989"/>
    </source>
</evidence>
<dbReference type="PANTHER" id="PTHR30294:SF47">
    <property type="entry name" value="INNER MEMBRANE TRANSPORT PERMEASE YHHJ"/>
    <property type="match status" value="1"/>
</dbReference>
<dbReference type="InterPro" id="IPR013525">
    <property type="entry name" value="ABC2_TM"/>
</dbReference>
<protein>
    <submittedName>
        <fullName evidence="8">ABC-2 type transport system permease protein</fullName>
    </submittedName>
</protein>
<dbReference type="PANTHER" id="PTHR30294">
    <property type="entry name" value="MEMBRANE COMPONENT OF ABC TRANSPORTER YHHJ-RELATED"/>
    <property type="match status" value="1"/>
</dbReference>
<keyword evidence="3 6" id="KW-0812">Transmembrane</keyword>
<feature type="transmembrane region" description="Helical" evidence="6">
    <location>
        <begin position="179"/>
        <end position="201"/>
    </location>
</feature>
<evidence type="ECO:0000313" key="9">
    <source>
        <dbReference type="Proteomes" id="UP000294832"/>
    </source>
</evidence>
<dbReference type="Gene3D" id="3.40.1710.10">
    <property type="entry name" value="abc type-2 transporter like domain"/>
    <property type="match status" value="1"/>
</dbReference>
<dbReference type="GO" id="GO:0140359">
    <property type="term" value="F:ABC-type transporter activity"/>
    <property type="evidence" value="ECO:0007669"/>
    <property type="project" value="InterPro"/>
</dbReference>
<keyword evidence="4 6" id="KW-1133">Transmembrane helix</keyword>
<feature type="transmembrane region" description="Helical" evidence="6">
    <location>
        <begin position="259"/>
        <end position="283"/>
    </location>
</feature>
<feature type="transmembrane region" description="Helical" evidence="6">
    <location>
        <begin position="290"/>
        <end position="309"/>
    </location>
</feature>
<gene>
    <name evidence="8" type="ORF">EDC91_10760</name>
</gene>
<evidence type="ECO:0000256" key="3">
    <source>
        <dbReference type="ARBA" id="ARBA00022692"/>
    </source>
</evidence>
<evidence type="ECO:0000259" key="7">
    <source>
        <dbReference type="Pfam" id="PF12698"/>
    </source>
</evidence>
<feature type="transmembrane region" description="Helical" evidence="6">
    <location>
        <begin position="21"/>
        <end position="37"/>
    </location>
</feature>
<proteinExistence type="predicted"/>
<sequence length="386" mass="43376">MWQLLRREFHALQRDGWQLALISYVPLLGFLFLWWLFSAALPRQLPVAIVDEDHSSISRELGRYLDANSVAEPIAYTDLQQAVAAMRNGEVFAVVRLPYALKRDLLTGHKPTIDLRYNGQFLLVGKLLSSQLQLTLADGLKQISRVKQLAAGVNPAQVEVRLTPVAAQSTALFNRNMNYVGFLVPPMLIALWQLVAMLSYANSLNRELREQSLADCYRLGLSRVLLAKFLFYTPLMLLHGVLLLVMMYGYIGLPIAGSLLWLIPAQLIMLVAVWLWVQAMFFVIADSARVISMCTGLFAPAFAFMGVTFPTSNMPLLAQWWRALIPSSHYIETHIAIVNHGLGLTTVLQQSTSYLGFLLLLLPAWYFARRYGRALQPERQASGALL</sequence>
<keyword evidence="5 6" id="KW-0472">Membrane</keyword>
<reference evidence="8 9" key="1">
    <citation type="submission" date="2019-03" db="EMBL/GenBank/DDBJ databases">
        <title>Freshwater and sediment microbial communities from various areas in North America, analyzing microbe dynamics in response to fracking.</title>
        <authorList>
            <person name="Lamendella R."/>
        </authorList>
    </citation>
    <scope>NUCLEOTIDE SEQUENCE [LARGE SCALE GENOMIC DNA]</scope>
    <source>
        <strain evidence="8 9">74A</strain>
    </source>
</reference>
<dbReference type="Pfam" id="PF12698">
    <property type="entry name" value="ABC2_membrane_3"/>
    <property type="match status" value="1"/>
</dbReference>
<dbReference type="AlphaFoldDB" id="A0A4R2FCB8"/>
<dbReference type="GO" id="GO:0005886">
    <property type="term" value="C:plasma membrane"/>
    <property type="evidence" value="ECO:0007669"/>
    <property type="project" value="UniProtKB-SubCell"/>
</dbReference>
<name>A0A4R2FCB8_9GAMM</name>
<feature type="transmembrane region" description="Helical" evidence="6">
    <location>
        <begin position="351"/>
        <end position="368"/>
    </location>
</feature>
<dbReference type="EMBL" id="SLWF01000007">
    <property type="protein sequence ID" value="TCN86310.1"/>
    <property type="molecule type" value="Genomic_DNA"/>
</dbReference>
<dbReference type="RefSeq" id="WP_133038472.1">
    <property type="nucleotide sequence ID" value="NZ_SLWF01000007.1"/>
</dbReference>
<evidence type="ECO:0000256" key="1">
    <source>
        <dbReference type="ARBA" id="ARBA00004651"/>
    </source>
</evidence>
<comment type="caution">
    <text evidence="8">The sequence shown here is derived from an EMBL/GenBank/DDBJ whole genome shotgun (WGS) entry which is preliminary data.</text>
</comment>
<keyword evidence="2" id="KW-1003">Cell membrane</keyword>